<feature type="domain" description="Ig-like" evidence="4">
    <location>
        <begin position="280"/>
        <end position="358"/>
    </location>
</feature>
<dbReference type="InterPro" id="IPR013783">
    <property type="entry name" value="Ig-like_fold"/>
</dbReference>
<dbReference type="InterPro" id="IPR044023">
    <property type="entry name" value="Ig_7"/>
</dbReference>
<dbReference type="EMBL" id="VWSF01000009">
    <property type="protein sequence ID" value="KAA5544990.1"/>
    <property type="molecule type" value="Genomic_DNA"/>
</dbReference>
<comment type="caution">
    <text evidence="5">The sequence shown here is derived from an EMBL/GenBank/DDBJ whole genome shotgun (WGS) entry which is preliminary data.</text>
</comment>
<feature type="domain" description="Secretion system C-terminal sorting" evidence="3">
    <location>
        <begin position="1375"/>
        <end position="1445"/>
    </location>
</feature>
<organism evidence="5 6">
    <name type="scientific">Adhaeribacter rhizoryzae</name>
    <dbReference type="NCBI Taxonomy" id="2607907"/>
    <lineage>
        <taxon>Bacteria</taxon>
        <taxon>Pseudomonadati</taxon>
        <taxon>Bacteroidota</taxon>
        <taxon>Cytophagia</taxon>
        <taxon>Cytophagales</taxon>
        <taxon>Hymenobacteraceae</taxon>
        <taxon>Adhaeribacter</taxon>
    </lineage>
</organism>
<dbReference type="InterPro" id="IPR008964">
    <property type="entry name" value="Invasin/intimin_cell_adhesion"/>
</dbReference>
<dbReference type="Gene3D" id="2.60.40.10">
    <property type="entry name" value="Immunoglobulins"/>
    <property type="match status" value="1"/>
</dbReference>
<dbReference type="InterPro" id="IPR003343">
    <property type="entry name" value="Big_2"/>
</dbReference>
<evidence type="ECO:0000259" key="4">
    <source>
        <dbReference type="Pfam" id="PF19081"/>
    </source>
</evidence>
<sequence>MQKNFTHLITAISRARNHRAVIATLLLFMLLLLAKSASAQTLSIYNNDFSNSSSVSITRTRGESMTVTSGLLSIKGNQGGTKGYEGYVVTANSITFYPGITYTISIKARTPNSTLGKIEITRGTTQANARSSSGNRILSSNTNNITATNPSTNFNEISTQFTVTSTQSLYIGFYLVSTGNGADADLDDIIITGTCNTSPTVNITNPAAVCTPSTVDLTESAIINGSTTNLTYTYFTDAAATTALNNPSAVTTSGTYYIKGTNAVGCFAIKPVVVTINTVPTAPTTTNADRCGTGKVTLRAVGAPSGSSYRWYDAFGDIISGETGPTYEPTISSTQNFYATVVRNGCESPKTLVTATVNSLPDAPTVSGIPLKAGTTEITVCTGSTATLTANGAPDGGSYKWFTTESDGTAISTNLSGTGNTTYSPTLINNTTSPIITSFYVEAINPSSLGGCTSATRTKVDITVNPLPTVTLGAITPVCVTATAFELTIGSPAGGSYSGTGVTAVSNPDQTTTWMFDPTVAGAGVHIITYTYQDPTTTCLNKATTPIQVSPVATAGTFAPVCSGSTLTLGTPTAPNLTGMTYTWTATNPANQGLLSANNVAQPIVTLTNPGTEPLDYTFNLEVNSPGCETTSSSVTITVKPAITSNNLTAPEKVTFCDSGDPAEITGTAAAGGNGIFSYVWESSTISTTAGFTQIIGATEINYNPGLLTKTTYFRRVVTSDGCPSTSNVITITINPNPTVAEIFGNGPVCVGKTINLTNNTPNGVWSSSDENIATVSSIGIVTGIRAGIVTISYEVTQNGCYNKATKSITVNALPPVSISGLPTGPIYSGDNNITLIGSPAGGTFKLNGMNIATTTTNGVTTAIFVPCNASTTSSNTITYEYNGTCANTATINVNVIKSVYRVIVRPVSFPVCPSVNTNYFATVVRDAEIIYPYKVNANGQAIDANNVPIVQDNSYPIPNPDYPFPTGTPQFKKDQAYRYFRPIVVSARDSLATNKLTYQWTKNDKVFNGPEDNGPTVKNSGLTSQDFYAAKITGLVSASNPLACNISASSIPMSNRIYLGIPNTYSISLAAQNTTFCRNQDGTVNFSTTLGAGFPTADATGLTINWYKNNLLIKDSNGNPVTGTTYSAPYSSFNNGDKISIAFTSAISGCSIVQTGGADAAINITVNPTIINSFTLQEPEETLYFKEATYIAKPTNTSIAWRYEWTINYLPGPNEVQTVTGSTLTIPADKMHLGFQSVTVKQIAPDGICFSEKTITASSNLNVIQPVELLYLKATKQANDVVAVEWATAMEQNSEGFEVQVSQDAKNYRSLAFVASKAGGNTNQKQVYTFHDKENGKYGTRYYRLMQRDINGDSEYFGPKAVKIGAAVESLSAYPNPFSSEVSLEFNAEEAGTMQVLVTDAAGAKILERSLPAAKGNNRTLLQLNSRLPQGMYIITTRLNGKTNHIKLLKR</sequence>
<gene>
    <name evidence="5" type="ORF">F0145_13115</name>
</gene>
<proteinExistence type="predicted"/>
<keyword evidence="6" id="KW-1185">Reference proteome</keyword>
<feature type="signal peptide" evidence="1">
    <location>
        <begin position="1"/>
        <end position="39"/>
    </location>
</feature>
<evidence type="ECO:0000259" key="2">
    <source>
        <dbReference type="Pfam" id="PF02368"/>
    </source>
</evidence>
<dbReference type="Pfam" id="PF19081">
    <property type="entry name" value="Ig_7"/>
    <property type="match status" value="2"/>
</dbReference>
<evidence type="ECO:0000313" key="5">
    <source>
        <dbReference type="EMBL" id="KAA5544990.1"/>
    </source>
</evidence>
<reference evidence="5 6" key="1">
    <citation type="submission" date="2019-09" db="EMBL/GenBank/DDBJ databases">
        <title>Genome sequence and assembly of Adhaeribacter sp.</title>
        <authorList>
            <person name="Chhetri G."/>
        </authorList>
    </citation>
    <scope>NUCLEOTIDE SEQUENCE [LARGE SCALE GENOMIC DNA]</scope>
    <source>
        <strain evidence="5 6">DK36</strain>
    </source>
</reference>
<feature type="chain" id="PRO_5024288749" evidence="1">
    <location>
        <begin position="40"/>
        <end position="1452"/>
    </location>
</feature>
<dbReference type="InterPro" id="IPR026444">
    <property type="entry name" value="Secre_tail"/>
</dbReference>
<dbReference type="NCBIfam" id="TIGR04183">
    <property type="entry name" value="Por_Secre_tail"/>
    <property type="match status" value="1"/>
</dbReference>
<protein>
    <submittedName>
        <fullName evidence="5">T9SS type A sorting domain-containing protein</fullName>
    </submittedName>
</protein>
<name>A0A5M6DF24_9BACT</name>
<feature type="domain" description="BIG2" evidence="2">
    <location>
        <begin position="731"/>
        <end position="793"/>
    </location>
</feature>
<evidence type="ECO:0000313" key="6">
    <source>
        <dbReference type="Proteomes" id="UP000323426"/>
    </source>
</evidence>
<accession>A0A5M6DF24</accession>
<evidence type="ECO:0000256" key="1">
    <source>
        <dbReference type="SAM" id="SignalP"/>
    </source>
</evidence>
<evidence type="ECO:0000259" key="3">
    <source>
        <dbReference type="Pfam" id="PF18962"/>
    </source>
</evidence>
<feature type="domain" description="Ig-like" evidence="4">
    <location>
        <begin position="376"/>
        <end position="466"/>
    </location>
</feature>
<dbReference type="Gene3D" id="2.60.40.1080">
    <property type="match status" value="1"/>
</dbReference>
<dbReference type="Proteomes" id="UP000323426">
    <property type="component" value="Unassembled WGS sequence"/>
</dbReference>
<dbReference type="Pfam" id="PF02368">
    <property type="entry name" value="Big_2"/>
    <property type="match status" value="1"/>
</dbReference>
<dbReference type="SUPFAM" id="SSF49373">
    <property type="entry name" value="Invasin/intimin cell-adhesion fragments"/>
    <property type="match status" value="1"/>
</dbReference>
<dbReference type="Pfam" id="PF18962">
    <property type="entry name" value="Por_Secre_tail"/>
    <property type="match status" value="1"/>
</dbReference>
<keyword evidence="1" id="KW-0732">Signal</keyword>